<dbReference type="SMART" id="SM00849">
    <property type="entry name" value="Lactamase_B"/>
    <property type="match status" value="1"/>
</dbReference>
<gene>
    <name evidence="8" type="ORF">GCM10007053_22700</name>
</gene>
<keyword evidence="5" id="KW-0269">Exonuclease</keyword>
<keyword evidence="4" id="KW-0862">Zinc</keyword>
<dbReference type="RefSeq" id="WP_189477911.1">
    <property type="nucleotide sequence ID" value="NZ_BMYM01000002.1"/>
</dbReference>
<dbReference type="CDD" id="cd07714">
    <property type="entry name" value="RNaseJ_MBL-fold"/>
    <property type="match status" value="1"/>
</dbReference>
<protein>
    <submittedName>
        <fullName evidence="8">RNase J family beta-CASP ribonuclease</fullName>
    </submittedName>
</protein>
<dbReference type="Proteomes" id="UP000644693">
    <property type="component" value="Unassembled WGS sequence"/>
</dbReference>
<keyword evidence="6" id="KW-0694">RNA-binding</keyword>
<dbReference type="GO" id="GO:0003723">
    <property type="term" value="F:RNA binding"/>
    <property type="evidence" value="ECO:0007669"/>
    <property type="project" value="UniProtKB-KW"/>
</dbReference>
<dbReference type="PANTHER" id="PTHR43694">
    <property type="entry name" value="RIBONUCLEASE J"/>
    <property type="match status" value="1"/>
</dbReference>
<evidence type="ECO:0000256" key="2">
    <source>
        <dbReference type="ARBA" id="ARBA00022723"/>
    </source>
</evidence>
<dbReference type="EMBL" id="BMYM01000002">
    <property type="protein sequence ID" value="GHD35587.1"/>
    <property type="molecule type" value="Genomic_DNA"/>
</dbReference>
<name>A0A918XKT5_9GAMM</name>
<feature type="domain" description="Metallo-beta-lactamase" evidence="7">
    <location>
        <begin position="20"/>
        <end position="215"/>
    </location>
</feature>
<dbReference type="InterPro" id="IPR011108">
    <property type="entry name" value="RMMBL"/>
</dbReference>
<dbReference type="InterPro" id="IPR036866">
    <property type="entry name" value="RibonucZ/Hydroxyglut_hydro"/>
</dbReference>
<dbReference type="InterPro" id="IPR042173">
    <property type="entry name" value="RNase_J_2"/>
</dbReference>
<dbReference type="InterPro" id="IPR055132">
    <property type="entry name" value="RNase_J_b_CASP"/>
</dbReference>
<comment type="caution">
    <text evidence="8">The sequence shown here is derived from an EMBL/GenBank/DDBJ whole genome shotgun (WGS) entry which is preliminary data.</text>
</comment>
<evidence type="ECO:0000259" key="7">
    <source>
        <dbReference type="SMART" id="SM00849"/>
    </source>
</evidence>
<evidence type="ECO:0000256" key="5">
    <source>
        <dbReference type="ARBA" id="ARBA00022839"/>
    </source>
</evidence>
<dbReference type="Pfam" id="PF07521">
    <property type="entry name" value="RMMBL"/>
    <property type="match status" value="1"/>
</dbReference>
<evidence type="ECO:0000313" key="8">
    <source>
        <dbReference type="EMBL" id="GHD35587.1"/>
    </source>
</evidence>
<dbReference type="SUPFAM" id="SSF56281">
    <property type="entry name" value="Metallo-hydrolase/oxidoreductase"/>
    <property type="match status" value="1"/>
</dbReference>
<evidence type="ECO:0000256" key="1">
    <source>
        <dbReference type="ARBA" id="ARBA00022722"/>
    </source>
</evidence>
<dbReference type="InterPro" id="IPR001279">
    <property type="entry name" value="Metallo-B-lactamas"/>
</dbReference>
<accession>A0A918XKT5</accession>
<evidence type="ECO:0000256" key="4">
    <source>
        <dbReference type="ARBA" id="ARBA00022833"/>
    </source>
</evidence>
<dbReference type="AlphaFoldDB" id="A0A918XKT5"/>
<dbReference type="GO" id="GO:0046872">
    <property type="term" value="F:metal ion binding"/>
    <property type="evidence" value="ECO:0007669"/>
    <property type="project" value="UniProtKB-KW"/>
</dbReference>
<sequence>MTPGADDLWFLPLGGCGEIGMNLNLFGHNGAWLMVDCGITFEAGPGGSNQVQMPDPSFIAAHSQSLVGVIATHAHEDHIGALPNLWPQFRCPVYTTAFTAAVLRNKSAGRGAQAPEPIIEVLPGDERQIGPFSVRWIPITHSTPETMALEIITPAGSVLHTADWKIDTAPIIGEPFNARHFQAVGERGITAVVCDSTNAMVSGYTPSEGEVAKGLAGAIAACTGRVVIACFASSVARLQTVSRIGHRTGRRLGLLGRSLQTMVSCARSVDLLGPDFAVIESSHLGYLPPEEVLVLATGSQGEPGAALSRLAADTHPALSLEPGDTVIFSARTIPGNEAAVGRLSERLAQRGVTVAHADDAETTLHASGHPCAGELRDMYQWLKPGVAVPVHGEQRHMQANAQIARSTGVPLALTGENGDLFYLAPEAGVKRRAAATGRLALGQDGTLNPVI</sequence>
<keyword evidence="1" id="KW-0540">Nuclease</keyword>
<organism evidence="8 9">
    <name type="scientific">Parahalioglobus pacificus</name>
    <dbReference type="NCBI Taxonomy" id="930806"/>
    <lineage>
        <taxon>Bacteria</taxon>
        <taxon>Pseudomonadati</taxon>
        <taxon>Pseudomonadota</taxon>
        <taxon>Gammaproteobacteria</taxon>
        <taxon>Cellvibrionales</taxon>
        <taxon>Halieaceae</taxon>
        <taxon>Parahalioglobus</taxon>
    </lineage>
</organism>
<keyword evidence="2" id="KW-0479">Metal-binding</keyword>
<keyword evidence="9" id="KW-1185">Reference proteome</keyword>
<keyword evidence="3" id="KW-0378">Hydrolase</keyword>
<dbReference type="Gene3D" id="3.60.15.10">
    <property type="entry name" value="Ribonuclease Z/Hydroxyacylglutathione hydrolase-like"/>
    <property type="match status" value="1"/>
</dbReference>
<evidence type="ECO:0000256" key="3">
    <source>
        <dbReference type="ARBA" id="ARBA00022801"/>
    </source>
</evidence>
<reference evidence="8" key="2">
    <citation type="submission" date="2020-09" db="EMBL/GenBank/DDBJ databases">
        <authorList>
            <person name="Sun Q."/>
            <person name="Kim S."/>
        </authorList>
    </citation>
    <scope>NUCLEOTIDE SEQUENCE</scope>
    <source>
        <strain evidence="8">KCTC 23430</strain>
    </source>
</reference>
<evidence type="ECO:0000313" key="9">
    <source>
        <dbReference type="Proteomes" id="UP000644693"/>
    </source>
</evidence>
<dbReference type="Pfam" id="PF22505">
    <property type="entry name" value="RNase_J_b_CASP"/>
    <property type="match status" value="1"/>
</dbReference>
<dbReference type="Pfam" id="PF00753">
    <property type="entry name" value="Lactamase_B"/>
    <property type="match status" value="1"/>
</dbReference>
<dbReference type="GO" id="GO:0004527">
    <property type="term" value="F:exonuclease activity"/>
    <property type="evidence" value="ECO:0007669"/>
    <property type="project" value="UniProtKB-KW"/>
</dbReference>
<reference evidence="8" key="1">
    <citation type="journal article" date="2014" name="Int. J. Syst. Evol. Microbiol.">
        <title>Complete genome sequence of Corynebacterium casei LMG S-19264T (=DSM 44701T), isolated from a smear-ripened cheese.</title>
        <authorList>
            <consortium name="US DOE Joint Genome Institute (JGI-PGF)"/>
            <person name="Walter F."/>
            <person name="Albersmeier A."/>
            <person name="Kalinowski J."/>
            <person name="Ruckert C."/>
        </authorList>
    </citation>
    <scope>NUCLEOTIDE SEQUENCE</scope>
    <source>
        <strain evidence="8">KCTC 23430</strain>
    </source>
</reference>
<dbReference type="PANTHER" id="PTHR43694:SF1">
    <property type="entry name" value="RIBONUCLEASE J"/>
    <property type="match status" value="1"/>
</dbReference>
<proteinExistence type="predicted"/>
<dbReference type="Gene3D" id="3.40.50.10710">
    <property type="entry name" value="Metallo-hydrolase/oxidoreductase"/>
    <property type="match status" value="1"/>
</dbReference>
<evidence type="ECO:0000256" key="6">
    <source>
        <dbReference type="ARBA" id="ARBA00022884"/>
    </source>
</evidence>